<reference evidence="1" key="2">
    <citation type="submission" date="2021-09" db="EMBL/GenBank/DDBJ databases">
        <authorList>
            <person name="Gilroy R."/>
        </authorList>
    </citation>
    <scope>NUCLEOTIDE SEQUENCE</scope>
    <source>
        <strain evidence="1">1277</strain>
    </source>
</reference>
<comment type="caution">
    <text evidence="1">The sequence shown here is derived from an EMBL/GenBank/DDBJ whole genome shotgun (WGS) entry which is preliminary data.</text>
</comment>
<evidence type="ECO:0000313" key="1">
    <source>
        <dbReference type="EMBL" id="HJG95723.1"/>
    </source>
</evidence>
<dbReference type="GO" id="GO:0008270">
    <property type="term" value="F:zinc ion binding"/>
    <property type="evidence" value="ECO:0007669"/>
    <property type="project" value="InterPro"/>
</dbReference>
<dbReference type="GO" id="GO:0006269">
    <property type="term" value="P:DNA replication, synthesis of primer"/>
    <property type="evidence" value="ECO:0007669"/>
    <property type="project" value="TreeGrafter"/>
</dbReference>
<dbReference type="Gene3D" id="3.90.580.10">
    <property type="entry name" value="Zinc finger, CHC2-type domain"/>
    <property type="match status" value="1"/>
</dbReference>
<dbReference type="GO" id="GO:0003677">
    <property type="term" value="F:DNA binding"/>
    <property type="evidence" value="ECO:0007669"/>
    <property type="project" value="InterPro"/>
</dbReference>
<dbReference type="Gene3D" id="3.40.1360.10">
    <property type="match status" value="1"/>
</dbReference>
<dbReference type="PANTHER" id="PTHR30313">
    <property type="entry name" value="DNA PRIMASE"/>
    <property type="match status" value="1"/>
</dbReference>
<evidence type="ECO:0008006" key="3">
    <source>
        <dbReference type="Google" id="ProtNLM"/>
    </source>
</evidence>
<dbReference type="SUPFAM" id="SSF56731">
    <property type="entry name" value="DNA primase core"/>
    <property type="match status" value="1"/>
</dbReference>
<proteinExistence type="predicted"/>
<dbReference type="GO" id="GO:0005737">
    <property type="term" value="C:cytoplasm"/>
    <property type="evidence" value="ECO:0007669"/>
    <property type="project" value="TreeGrafter"/>
</dbReference>
<dbReference type="EMBL" id="DYUB01000049">
    <property type="protein sequence ID" value="HJG95723.1"/>
    <property type="molecule type" value="Genomic_DNA"/>
</dbReference>
<protein>
    <recommendedName>
        <fullName evidence="3">DNA primase</fullName>
    </recommendedName>
</protein>
<name>A0A921SYK9_9FIRM</name>
<accession>A0A921SYK9</accession>
<dbReference type="InterPro" id="IPR050219">
    <property type="entry name" value="DnaG_primase"/>
</dbReference>
<dbReference type="AlphaFoldDB" id="A0A921SYK9"/>
<organism evidence="1 2">
    <name type="scientific">Romboutsia timonensis</name>
    <dbReference type="NCBI Taxonomy" id="1776391"/>
    <lineage>
        <taxon>Bacteria</taxon>
        <taxon>Bacillati</taxon>
        <taxon>Bacillota</taxon>
        <taxon>Clostridia</taxon>
        <taxon>Peptostreptococcales</taxon>
        <taxon>Peptostreptococcaceae</taxon>
        <taxon>Romboutsia</taxon>
    </lineage>
</organism>
<dbReference type="InterPro" id="IPR036977">
    <property type="entry name" value="DNA_primase_Znf_CHC2"/>
</dbReference>
<sequence length="333" mass="38634">MRDIKEILLDEDNLEKILEHYGYENIHKTNKEIRCARGDDSNPTSIRIKLNDNLTSQDFARNISGDIFTLIMSHKNLEFKEVIQEIKSILGLSLSYKKKTKSAFSTLFGRIKNQKTMDMNVEIYPEEILDKYENVWNKRFLDDNISIQTQIKFNIGYCNNTNRITIPWRNINGEIVGVMGRDNTDLAEGFKYLPLITFPKSMSLYGYSENYINLLNANKIYIFESEKSVLQAHTMGYYSCLALGGNALSDYQIKNILKLNPKEIILGFDEGLDYEIIQQRINSIKGYLVLRECKIGIIHDINNKYIEKGSKCSPTDMGKEVFKKLIQECIYYK</sequence>
<gene>
    <name evidence="1" type="ORF">K8V90_01320</name>
</gene>
<reference evidence="1" key="1">
    <citation type="journal article" date="2021" name="PeerJ">
        <title>Extensive microbial diversity within the chicken gut microbiome revealed by metagenomics and culture.</title>
        <authorList>
            <person name="Gilroy R."/>
            <person name="Ravi A."/>
            <person name="Getino M."/>
            <person name="Pursley I."/>
            <person name="Horton D.L."/>
            <person name="Alikhan N.F."/>
            <person name="Baker D."/>
            <person name="Gharbi K."/>
            <person name="Hall N."/>
            <person name="Watson M."/>
            <person name="Adriaenssens E.M."/>
            <person name="Foster-Nyarko E."/>
            <person name="Jarju S."/>
            <person name="Secka A."/>
            <person name="Antonio M."/>
            <person name="Oren A."/>
            <person name="Chaudhuri R.R."/>
            <person name="La Ragione R."/>
            <person name="Hildebrand F."/>
            <person name="Pallen M.J."/>
        </authorList>
    </citation>
    <scope>NUCLEOTIDE SEQUENCE</scope>
    <source>
        <strain evidence="1">1277</strain>
    </source>
</reference>
<dbReference type="Proteomes" id="UP000776700">
    <property type="component" value="Unassembled WGS sequence"/>
</dbReference>
<dbReference type="PANTHER" id="PTHR30313:SF2">
    <property type="entry name" value="DNA PRIMASE"/>
    <property type="match status" value="1"/>
</dbReference>
<dbReference type="SUPFAM" id="SSF57783">
    <property type="entry name" value="Zinc beta-ribbon"/>
    <property type="match status" value="1"/>
</dbReference>
<evidence type="ECO:0000313" key="2">
    <source>
        <dbReference type="Proteomes" id="UP000776700"/>
    </source>
</evidence>